<evidence type="ECO:0000256" key="2">
    <source>
        <dbReference type="SAM" id="Phobius"/>
    </source>
</evidence>
<name>A0ABN3N0E5_9ACTN</name>
<keyword evidence="2" id="KW-0812">Transmembrane</keyword>
<dbReference type="EMBL" id="BAAARY010000001">
    <property type="protein sequence ID" value="GAA2512185.1"/>
    <property type="molecule type" value="Genomic_DNA"/>
</dbReference>
<dbReference type="Gene3D" id="3.30.10.20">
    <property type="match status" value="1"/>
</dbReference>
<feature type="compositionally biased region" description="Low complexity" evidence="1">
    <location>
        <begin position="156"/>
        <end position="165"/>
    </location>
</feature>
<dbReference type="Proteomes" id="UP001499978">
    <property type="component" value="Unassembled WGS sequence"/>
</dbReference>
<dbReference type="SMART" id="SM00740">
    <property type="entry name" value="PASTA"/>
    <property type="match status" value="1"/>
</dbReference>
<reference evidence="4 5" key="1">
    <citation type="journal article" date="2019" name="Int. J. Syst. Evol. Microbiol.">
        <title>The Global Catalogue of Microorganisms (GCM) 10K type strain sequencing project: providing services to taxonomists for standard genome sequencing and annotation.</title>
        <authorList>
            <consortium name="The Broad Institute Genomics Platform"/>
            <consortium name="The Broad Institute Genome Sequencing Center for Infectious Disease"/>
            <person name="Wu L."/>
            <person name="Ma J."/>
        </authorList>
    </citation>
    <scope>NUCLEOTIDE SEQUENCE [LARGE SCALE GENOMIC DNA]</scope>
    <source>
        <strain evidence="4 5">JCM 3367</strain>
    </source>
</reference>
<accession>A0ABN3N0E5</accession>
<feature type="region of interest" description="Disordered" evidence="1">
    <location>
        <begin position="229"/>
        <end position="255"/>
    </location>
</feature>
<dbReference type="RefSeq" id="WP_344167240.1">
    <property type="nucleotide sequence ID" value="NZ_BAAARY010000001.1"/>
</dbReference>
<feature type="compositionally biased region" description="Polar residues" evidence="1">
    <location>
        <begin position="82"/>
        <end position="91"/>
    </location>
</feature>
<feature type="compositionally biased region" description="Low complexity" evidence="1">
    <location>
        <begin position="134"/>
        <end position="147"/>
    </location>
</feature>
<dbReference type="InterPro" id="IPR005543">
    <property type="entry name" value="PASTA_dom"/>
</dbReference>
<keyword evidence="5" id="KW-1185">Reference proteome</keyword>
<evidence type="ECO:0000313" key="4">
    <source>
        <dbReference type="EMBL" id="GAA2512185.1"/>
    </source>
</evidence>
<feature type="transmembrane region" description="Helical" evidence="2">
    <location>
        <begin position="97"/>
        <end position="122"/>
    </location>
</feature>
<gene>
    <name evidence="4" type="ORF">GCM10010201_04250</name>
</gene>
<evidence type="ECO:0000256" key="1">
    <source>
        <dbReference type="SAM" id="MobiDB-lite"/>
    </source>
</evidence>
<dbReference type="Pfam" id="PF03793">
    <property type="entry name" value="PASTA"/>
    <property type="match status" value="1"/>
</dbReference>
<organism evidence="4 5">
    <name type="scientific">Pilimelia columellifera subsp. columellifera</name>
    <dbReference type="NCBI Taxonomy" id="706583"/>
    <lineage>
        <taxon>Bacteria</taxon>
        <taxon>Bacillati</taxon>
        <taxon>Actinomycetota</taxon>
        <taxon>Actinomycetes</taxon>
        <taxon>Micromonosporales</taxon>
        <taxon>Micromonosporaceae</taxon>
        <taxon>Pilimelia</taxon>
    </lineage>
</organism>
<protein>
    <recommendedName>
        <fullName evidence="3">PASTA domain-containing protein</fullName>
    </recommendedName>
</protein>
<evidence type="ECO:0000313" key="5">
    <source>
        <dbReference type="Proteomes" id="UP001499978"/>
    </source>
</evidence>
<feature type="compositionally biased region" description="Low complexity" evidence="1">
    <location>
        <begin position="235"/>
        <end position="247"/>
    </location>
</feature>
<keyword evidence="2" id="KW-0472">Membrane</keyword>
<comment type="caution">
    <text evidence="4">The sequence shown here is derived from an EMBL/GenBank/DDBJ whole genome shotgun (WGS) entry which is preliminary data.</text>
</comment>
<feature type="domain" description="PASTA" evidence="3">
    <location>
        <begin position="163"/>
        <end position="229"/>
    </location>
</feature>
<feature type="compositionally biased region" description="Basic and acidic residues" evidence="1">
    <location>
        <begin position="1"/>
        <end position="20"/>
    </location>
</feature>
<proteinExistence type="predicted"/>
<evidence type="ECO:0000259" key="3">
    <source>
        <dbReference type="PROSITE" id="PS51178"/>
    </source>
</evidence>
<keyword evidence="2" id="KW-1133">Transmembrane helix</keyword>
<feature type="region of interest" description="Disordered" evidence="1">
    <location>
        <begin position="133"/>
        <end position="165"/>
    </location>
</feature>
<dbReference type="PROSITE" id="PS51178">
    <property type="entry name" value="PASTA"/>
    <property type="match status" value="1"/>
</dbReference>
<feature type="region of interest" description="Disordered" evidence="1">
    <location>
        <begin position="1"/>
        <end position="91"/>
    </location>
</feature>
<dbReference type="CDD" id="cd06577">
    <property type="entry name" value="PASTA_pknB"/>
    <property type="match status" value="1"/>
</dbReference>
<sequence length="255" mass="26622">MAGSERDPDGEQPDRPRWAADDTAAVPPIRDNPAGAAPGGPPDDDATRALPPIGDGTAVLPPVADDGPWQARAEVPQRSEVTEQTQWTESEPANDRWWLPLVLGLVGLILLGLVGYGLWLLFGENDDPATPVVSPSATAAPTLSPTRSPSPPPSLSAPASQTAAPRVVVPDVTGLSRAEARERLEAVGLAYQLRYRSTGEVDPGTVLETDPAPGARVSRDAVVTLVIAERPPATRPSTTSPPASFAPEEPVTPTL</sequence>